<dbReference type="Proteomes" id="UP000827976">
    <property type="component" value="Chromosome 5"/>
</dbReference>
<dbReference type="EMBL" id="CM037015">
    <property type="protein sequence ID" value="KAH7681032.1"/>
    <property type="molecule type" value="Genomic_DNA"/>
</dbReference>
<comment type="caution">
    <text evidence="1">The sequence shown here is derived from an EMBL/GenBank/DDBJ whole genome shotgun (WGS) entry which is preliminary data.</text>
</comment>
<evidence type="ECO:0000313" key="1">
    <source>
        <dbReference type="EMBL" id="KAH7681032.1"/>
    </source>
</evidence>
<sequence>MMEETDTFPVSHVSPPSIPFSWEHQPGVSKNPIPTSSNSFPRLPLPPPLKPQQDPLRSTKPDPLTFSDPFAAALAECAKPSPAPRADALRRRRAAVISARFRLLGFHGSCTSCSVSDSTTIRIPRDRIRTRYDPTVQVKCILE</sequence>
<accession>A0ACB7W027</accession>
<organism evidence="1 2">
    <name type="scientific">Dioscorea alata</name>
    <name type="common">Purple yam</name>
    <dbReference type="NCBI Taxonomy" id="55571"/>
    <lineage>
        <taxon>Eukaryota</taxon>
        <taxon>Viridiplantae</taxon>
        <taxon>Streptophyta</taxon>
        <taxon>Embryophyta</taxon>
        <taxon>Tracheophyta</taxon>
        <taxon>Spermatophyta</taxon>
        <taxon>Magnoliopsida</taxon>
        <taxon>Liliopsida</taxon>
        <taxon>Dioscoreales</taxon>
        <taxon>Dioscoreaceae</taxon>
        <taxon>Dioscorea</taxon>
    </lineage>
</organism>
<gene>
    <name evidence="1" type="ORF">IHE45_05G033600</name>
</gene>
<keyword evidence="2" id="KW-1185">Reference proteome</keyword>
<evidence type="ECO:0000313" key="2">
    <source>
        <dbReference type="Proteomes" id="UP000827976"/>
    </source>
</evidence>
<protein>
    <submittedName>
        <fullName evidence="1">Uncharacterized protein</fullName>
    </submittedName>
</protein>
<reference evidence="2" key="1">
    <citation type="journal article" date="2022" name="Nat. Commun.">
        <title>Chromosome evolution and the genetic basis of agronomically important traits in greater yam.</title>
        <authorList>
            <person name="Bredeson J.V."/>
            <person name="Lyons J.B."/>
            <person name="Oniyinde I.O."/>
            <person name="Okereke N.R."/>
            <person name="Kolade O."/>
            <person name="Nnabue I."/>
            <person name="Nwadili C.O."/>
            <person name="Hribova E."/>
            <person name="Parker M."/>
            <person name="Nwogha J."/>
            <person name="Shu S."/>
            <person name="Carlson J."/>
            <person name="Kariba R."/>
            <person name="Muthemba S."/>
            <person name="Knop K."/>
            <person name="Barton G.J."/>
            <person name="Sherwood A.V."/>
            <person name="Lopez-Montes A."/>
            <person name="Asiedu R."/>
            <person name="Jamnadass R."/>
            <person name="Muchugi A."/>
            <person name="Goodstein D."/>
            <person name="Egesi C.N."/>
            <person name="Featherston J."/>
            <person name="Asfaw A."/>
            <person name="Simpson G.G."/>
            <person name="Dolezel J."/>
            <person name="Hendre P.S."/>
            <person name="Van Deynze A."/>
            <person name="Kumar P.L."/>
            <person name="Obidiegwu J.E."/>
            <person name="Bhattacharjee R."/>
            <person name="Rokhsar D.S."/>
        </authorList>
    </citation>
    <scope>NUCLEOTIDE SEQUENCE [LARGE SCALE GENOMIC DNA]</scope>
    <source>
        <strain evidence="2">cv. TDa95/00328</strain>
    </source>
</reference>
<proteinExistence type="predicted"/>
<name>A0ACB7W027_DIOAL</name>